<keyword evidence="2 4" id="KW-0479">Metal-binding</keyword>
<organism evidence="8 9">
    <name type="scientific">Archangium gephyra</name>
    <dbReference type="NCBI Taxonomy" id="48"/>
    <lineage>
        <taxon>Bacteria</taxon>
        <taxon>Pseudomonadati</taxon>
        <taxon>Myxococcota</taxon>
        <taxon>Myxococcia</taxon>
        <taxon>Myxococcales</taxon>
        <taxon>Cystobacterineae</taxon>
        <taxon>Archangiaceae</taxon>
        <taxon>Archangium</taxon>
    </lineage>
</organism>
<dbReference type="PROSITE" id="PS51257">
    <property type="entry name" value="PROKAR_LIPOPROTEIN"/>
    <property type="match status" value="1"/>
</dbReference>
<dbReference type="AlphaFoldDB" id="A0A2W5U424"/>
<feature type="compositionally biased region" description="Gly residues" evidence="5">
    <location>
        <begin position="51"/>
        <end position="81"/>
    </location>
</feature>
<feature type="domain" description="Cytochrome c" evidence="7">
    <location>
        <begin position="474"/>
        <end position="625"/>
    </location>
</feature>
<dbReference type="PANTHER" id="PTHR47197:SF3">
    <property type="entry name" value="DIHYDRO-HEME D1 DEHYDROGENASE"/>
    <property type="match status" value="1"/>
</dbReference>
<evidence type="ECO:0000256" key="2">
    <source>
        <dbReference type="ARBA" id="ARBA00022723"/>
    </source>
</evidence>
<evidence type="ECO:0000259" key="7">
    <source>
        <dbReference type="PROSITE" id="PS51007"/>
    </source>
</evidence>
<dbReference type="EMBL" id="QFQP01000001">
    <property type="protein sequence ID" value="PZR18365.1"/>
    <property type="molecule type" value="Genomic_DNA"/>
</dbReference>
<dbReference type="InterPro" id="IPR036909">
    <property type="entry name" value="Cyt_c-like_dom_sf"/>
</dbReference>
<feature type="domain" description="Cytochrome c" evidence="7">
    <location>
        <begin position="635"/>
        <end position="828"/>
    </location>
</feature>
<dbReference type="SUPFAM" id="SSF46626">
    <property type="entry name" value="Cytochrome c"/>
    <property type="match status" value="1"/>
</dbReference>
<evidence type="ECO:0000256" key="3">
    <source>
        <dbReference type="ARBA" id="ARBA00023004"/>
    </source>
</evidence>
<accession>A0A2W5U424</accession>
<dbReference type="InterPro" id="IPR015943">
    <property type="entry name" value="WD40/YVTN_repeat-like_dom_sf"/>
</dbReference>
<keyword evidence="3 4" id="KW-0408">Iron</keyword>
<proteinExistence type="predicted"/>
<feature type="signal peptide" evidence="6">
    <location>
        <begin position="1"/>
        <end position="22"/>
    </location>
</feature>
<evidence type="ECO:0000256" key="4">
    <source>
        <dbReference type="PROSITE-ProRule" id="PRU00433"/>
    </source>
</evidence>
<comment type="caution">
    <text evidence="8">The sequence shown here is derived from an EMBL/GenBank/DDBJ whole genome shotgun (WGS) entry which is preliminary data.</text>
</comment>
<protein>
    <recommendedName>
        <fullName evidence="7">Cytochrome c domain-containing protein</fullName>
    </recommendedName>
</protein>
<keyword evidence="1 4" id="KW-0349">Heme</keyword>
<dbReference type="InterPro" id="IPR011048">
    <property type="entry name" value="Haem_d1_sf"/>
</dbReference>
<dbReference type="GO" id="GO:0020037">
    <property type="term" value="F:heme binding"/>
    <property type="evidence" value="ECO:0007669"/>
    <property type="project" value="InterPro"/>
</dbReference>
<evidence type="ECO:0000313" key="8">
    <source>
        <dbReference type="EMBL" id="PZR18365.1"/>
    </source>
</evidence>
<dbReference type="PROSITE" id="PS51007">
    <property type="entry name" value="CYTC"/>
    <property type="match status" value="2"/>
</dbReference>
<dbReference type="GO" id="GO:0009055">
    <property type="term" value="F:electron transfer activity"/>
    <property type="evidence" value="ECO:0007669"/>
    <property type="project" value="InterPro"/>
</dbReference>
<evidence type="ECO:0000256" key="6">
    <source>
        <dbReference type="SAM" id="SignalP"/>
    </source>
</evidence>
<evidence type="ECO:0000256" key="5">
    <source>
        <dbReference type="SAM" id="MobiDB-lite"/>
    </source>
</evidence>
<feature type="chain" id="PRO_5016152986" description="Cytochrome c domain-containing protein" evidence="6">
    <location>
        <begin position="23"/>
        <end position="846"/>
    </location>
</feature>
<evidence type="ECO:0000256" key="1">
    <source>
        <dbReference type="ARBA" id="ARBA00022617"/>
    </source>
</evidence>
<dbReference type="NCBIfam" id="TIGR02276">
    <property type="entry name" value="beta_rpt_yvtn"/>
    <property type="match status" value="1"/>
</dbReference>
<dbReference type="Gene3D" id="1.10.760.10">
    <property type="entry name" value="Cytochrome c-like domain"/>
    <property type="match status" value="1"/>
</dbReference>
<feature type="region of interest" description="Disordered" evidence="5">
    <location>
        <begin position="51"/>
        <end position="94"/>
    </location>
</feature>
<dbReference type="SUPFAM" id="SSF51004">
    <property type="entry name" value="C-terminal (heme d1) domain of cytochrome cd1-nitrite reductase"/>
    <property type="match status" value="1"/>
</dbReference>
<dbReference type="InterPro" id="IPR009056">
    <property type="entry name" value="Cyt_c-like_dom"/>
</dbReference>
<dbReference type="InterPro" id="IPR051200">
    <property type="entry name" value="Host-pathogen_enzymatic-act"/>
</dbReference>
<dbReference type="Proteomes" id="UP000249061">
    <property type="component" value="Unassembled WGS sequence"/>
</dbReference>
<dbReference type="GO" id="GO:0046872">
    <property type="term" value="F:metal ion binding"/>
    <property type="evidence" value="ECO:0007669"/>
    <property type="project" value="UniProtKB-KW"/>
</dbReference>
<gene>
    <name evidence="8" type="ORF">DI536_00325</name>
</gene>
<reference evidence="8 9" key="1">
    <citation type="submission" date="2017-08" db="EMBL/GenBank/DDBJ databases">
        <title>Infants hospitalized years apart are colonized by the same room-sourced microbial strains.</title>
        <authorList>
            <person name="Brooks B."/>
            <person name="Olm M.R."/>
            <person name="Firek B.A."/>
            <person name="Baker R."/>
            <person name="Thomas B.C."/>
            <person name="Morowitz M.J."/>
            <person name="Banfield J.F."/>
        </authorList>
    </citation>
    <scope>NUCLEOTIDE SEQUENCE [LARGE SCALE GENOMIC DNA]</scope>
    <source>
        <strain evidence="8">S2_003_000_R2_14</strain>
    </source>
</reference>
<sequence>MIFRKLLAVLAAALFLACPAVPTTDAGVVGGGDGSTGGGAATGGGTATGGGDGATGGGDGVTGGGAATGGGDGVIGGGTGNTGPILPRANRSTPVQISTNDGLVAMVNQDSNSLSIFNTSGASKTRSAVVDFGTDTMPVSVAIHPDDTTAFVVLRRSKQLAKVTGINTVAPQLVTTRASVGAEPTGVALSPSGSRAYVTNFGEGTVSVVDTASMSVVATVSVGGSPRAIAITNDRDNEDTDESAWVTQFFGAALEEASDTGRQGRVQEISLATNAVTSTVSLNPIADTGFGVGCSPNQLFSIAINNGRAYVSHVCAAPKGPVNKFTNLFAAVSVIDLATKTEDLGPTGTAALSKLINAQGTATSNLLGVPIGIDFRPNTNVGYVISQAGDTMQRVHYRASGSITLGPDSGFAQINTRGTGGIKVPLGLAVAHTANFAYVANWADRSLTVVDLASQVFDSDIVSADKPAVNSRDAHVLSGIKFFFTGTGRWSDRSVNSCGSCHPDGLSDQLTWVFAAGPRQSTALDGTYAKNDPTDQRVLNWTGIFDEMHDFELNTRGTAGGKGAITTGTAPNDTPFDLTVGLSLDGGVNNITRNDFLSGSTKAVVASAAILKDWDEIDEYVKTIKPYRAPSIPTADVAAGRALFQAANCHQCHGGPKWTVSRLPYTPSPEKNGSLPGSNALPAAATGLRTQVRTAQLPNATFNTDTQKVAIEAAVNLFDGGVGNVGPERVTCVIRNVGTFEVANGIERKADGSQAQGIKGFNPPSLLSVAAGAPYFHHGAAKTLEEVFTPRFATHYQAGDTNLFANGGTTPGEQEQIRVLVAFLKSIDETTPTFPIPANQDICVNY</sequence>
<evidence type="ECO:0000313" key="9">
    <source>
        <dbReference type="Proteomes" id="UP000249061"/>
    </source>
</evidence>
<keyword evidence="6" id="KW-0732">Signal</keyword>
<dbReference type="PANTHER" id="PTHR47197">
    <property type="entry name" value="PROTEIN NIRF"/>
    <property type="match status" value="1"/>
</dbReference>
<name>A0A2W5U424_9BACT</name>
<dbReference type="Gene3D" id="2.130.10.10">
    <property type="entry name" value="YVTN repeat-like/Quinoprotein amine dehydrogenase"/>
    <property type="match status" value="2"/>
</dbReference>
<dbReference type="InterPro" id="IPR011964">
    <property type="entry name" value="YVTN_b-propeller_repeat"/>
</dbReference>